<name>A0ABM1C2S1_LIMPO</name>
<protein>
    <submittedName>
        <fullName evidence="4">RNA-binding protein 26-like</fullName>
    </submittedName>
</protein>
<dbReference type="GeneID" id="106477134"/>
<dbReference type="Gene3D" id="3.30.70.330">
    <property type="match status" value="1"/>
</dbReference>
<evidence type="ECO:0000256" key="1">
    <source>
        <dbReference type="ARBA" id="ARBA00022884"/>
    </source>
</evidence>
<proteinExistence type="predicted"/>
<keyword evidence="1" id="KW-0694">RNA-binding</keyword>
<evidence type="ECO:0000313" key="3">
    <source>
        <dbReference type="Proteomes" id="UP000694941"/>
    </source>
</evidence>
<dbReference type="PANTHER" id="PTHR14398:SF0">
    <property type="entry name" value="ZINC FINGER PROTEIN SWM"/>
    <property type="match status" value="1"/>
</dbReference>
<feature type="region of interest" description="Disordered" evidence="2">
    <location>
        <begin position="1"/>
        <end position="40"/>
    </location>
</feature>
<keyword evidence="3" id="KW-1185">Reference proteome</keyword>
<gene>
    <name evidence="4" type="primary">LOC106477134</name>
</gene>
<feature type="non-terminal residue" evidence="4">
    <location>
        <position position="106"/>
    </location>
</feature>
<feature type="non-terminal residue" evidence="4">
    <location>
        <position position="1"/>
    </location>
</feature>
<dbReference type="PANTHER" id="PTHR14398">
    <property type="entry name" value="RNA RECOGNITION RRM/RNP DOMAIN"/>
    <property type="match status" value="1"/>
</dbReference>
<accession>A0ABM1C2S1</accession>
<dbReference type="InterPro" id="IPR012677">
    <property type="entry name" value="Nucleotide-bd_a/b_plait_sf"/>
</dbReference>
<dbReference type="RefSeq" id="XP_013793180.2">
    <property type="nucleotide sequence ID" value="XM_013937726.2"/>
</dbReference>
<reference evidence="4" key="1">
    <citation type="submission" date="2025-08" db="UniProtKB">
        <authorList>
            <consortium name="RefSeq"/>
        </authorList>
    </citation>
    <scope>IDENTIFICATION</scope>
    <source>
        <tissue evidence="4">Muscle</tissue>
    </source>
</reference>
<evidence type="ECO:0000313" key="4">
    <source>
        <dbReference type="RefSeq" id="XP_013793180.2"/>
    </source>
</evidence>
<dbReference type="SUPFAM" id="SSF54928">
    <property type="entry name" value="RNA-binding domain, RBD"/>
    <property type="match status" value="1"/>
</dbReference>
<sequence length="106" mass="11947">AKSLGLLDRGSRGRGGRGSVLRGRSFRGRGSRNLTSVDHRPRKIIVSGTEEVKKDDMHMHFVQFGEIESVEDTQNGIVVAFKTRRDAEKVIIPKDISYLSTTYHYD</sequence>
<dbReference type="Proteomes" id="UP000694941">
    <property type="component" value="Unplaced"/>
</dbReference>
<dbReference type="InterPro" id="IPR045137">
    <property type="entry name" value="RBM26/27"/>
</dbReference>
<evidence type="ECO:0000256" key="2">
    <source>
        <dbReference type="SAM" id="MobiDB-lite"/>
    </source>
</evidence>
<dbReference type="InterPro" id="IPR035979">
    <property type="entry name" value="RBD_domain_sf"/>
</dbReference>
<organism evidence="3 4">
    <name type="scientific">Limulus polyphemus</name>
    <name type="common">Atlantic horseshoe crab</name>
    <dbReference type="NCBI Taxonomy" id="6850"/>
    <lineage>
        <taxon>Eukaryota</taxon>
        <taxon>Metazoa</taxon>
        <taxon>Ecdysozoa</taxon>
        <taxon>Arthropoda</taxon>
        <taxon>Chelicerata</taxon>
        <taxon>Merostomata</taxon>
        <taxon>Xiphosura</taxon>
        <taxon>Limulidae</taxon>
        <taxon>Limulus</taxon>
    </lineage>
</organism>